<feature type="region of interest" description="Disordered" evidence="9">
    <location>
        <begin position="1"/>
        <end position="20"/>
    </location>
</feature>
<feature type="transmembrane region" description="Helical" evidence="10">
    <location>
        <begin position="265"/>
        <end position="285"/>
    </location>
</feature>
<evidence type="ECO:0000313" key="12">
    <source>
        <dbReference type="EMBL" id="GAA1543755.1"/>
    </source>
</evidence>
<dbReference type="EMBL" id="BAAANV010000037">
    <property type="protein sequence ID" value="GAA1543755.1"/>
    <property type="molecule type" value="Genomic_DNA"/>
</dbReference>
<evidence type="ECO:0000256" key="10">
    <source>
        <dbReference type="SAM" id="Phobius"/>
    </source>
</evidence>
<sequence length="499" mass="52868">MSSTLDAPPAAPRGSGDSGDAGYAKHLKNRHIQMIGIGGAIGSGLFMGSAGRLHSAGPSLIFAYAICGAVAMIVVRALGEMVLYRPSSGAFVSYSREFIGEKGAYAAGWFHFTNWAFTLIADSTVIASFLIFWSPLKDALPQGGWAAIALVTALAINLIGVKLFGEMEFWFSAIKVGTIILFMLASIYFIIVGQDLSGGGKPASAGVHNITDSGFFPNGVSPMFTLLTGVIFAYAAMELIGVAAGETEDPREVMPKAVRSVLWRILIFYVGTITVLCFLLPTAQYKQGESPFVTVLDRVGFHVGGVRMADIMNVVLISAVASSMNSGLYSTGRVLRSMAVAGTAPRILGKMSRTQVPYAAILATAAFGAIGVVINFKWPSHAFEIALEVATLGIIGVLSMILISHMMMVRKAARGELERPDFRLKGAPALNIIALVFLAAVLVLIVIDPTDSSPESAAAVRFGGPILVLLLVGGWFLVRNRIDAAVFDDIDDGDEYVTS</sequence>
<comment type="caution">
    <text evidence="12">The sequence shown here is derived from an EMBL/GenBank/DDBJ whole genome shotgun (WGS) entry which is preliminary data.</text>
</comment>
<evidence type="ECO:0000256" key="1">
    <source>
        <dbReference type="ARBA" id="ARBA00004651"/>
    </source>
</evidence>
<evidence type="ECO:0000313" key="13">
    <source>
        <dbReference type="Proteomes" id="UP001501288"/>
    </source>
</evidence>
<feature type="transmembrane region" description="Helical" evidence="10">
    <location>
        <begin position="145"/>
        <end position="165"/>
    </location>
</feature>
<dbReference type="PANTHER" id="PTHR43495:SF1">
    <property type="entry name" value="L-ASPARAGINE PERMEASE"/>
    <property type="match status" value="1"/>
</dbReference>
<dbReference type="Proteomes" id="UP001501288">
    <property type="component" value="Unassembled WGS sequence"/>
</dbReference>
<dbReference type="PROSITE" id="PS00218">
    <property type="entry name" value="AMINO_ACID_PERMEASE_1"/>
    <property type="match status" value="1"/>
</dbReference>
<accession>A0ABN2BP23</accession>
<proteinExistence type="inferred from homology"/>
<gene>
    <name evidence="12" type="ORF">GCM10009762_16510</name>
</gene>
<feature type="transmembrane region" description="Helical" evidence="10">
    <location>
        <begin position="223"/>
        <end position="244"/>
    </location>
</feature>
<comment type="subcellular location">
    <subcellularLocation>
        <location evidence="1">Cell membrane</location>
        <topology evidence="1">Multi-pass membrane protein</topology>
    </subcellularLocation>
</comment>
<keyword evidence="7 10" id="KW-1133">Transmembrane helix</keyword>
<evidence type="ECO:0000256" key="7">
    <source>
        <dbReference type="ARBA" id="ARBA00022989"/>
    </source>
</evidence>
<dbReference type="Gene3D" id="1.20.1740.10">
    <property type="entry name" value="Amino acid/polyamine transporter I"/>
    <property type="match status" value="1"/>
</dbReference>
<comment type="similarity">
    <text evidence="2">Belongs to the amino acid-polyamine-organocation (APC) superfamily. Amino acid transporter (AAT) (TC 2.A.3.1) family.</text>
</comment>
<keyword evidence="4" id="KW-1003">Cell membrane</keyword>
<evidence type="ECO:0000256" key="5">
    <source>
        <dbReference type="ARBA" id="ARBA00022692"/>
    </source>
</evidence>
<feature type="transmembrane region" description="Helical" evidence="10">
    <location>
        <begin position="459"/>
        <end position="478"/>
    </location>
</feature>
<evidence type="ECO:0000256" key="4">
    <source>
        <dbReference type="ARBA" id="ARBA00022475"/>
    </source>
</evidence>
<keyword evidence="6" id="KW-0029">Amino-acid transport</keyword>
<keyword evidence="5 10" id="KW-0812">Transmembrane</keyword>
<feature type="transmembrane region" description="Helical" evidence="10">
    <location>
        <begin position="429"/>
        <end position="447"/>
    </location>
</feature>
<dbReference type="InterPro" id="IPR004841">
    <property type="entry name" value="AA-permease/SLC12A_dom"/>
</dbReference>
<feature type="transmembrane region" description="Helical" evidence="10">
    <location>
        <begin position="172"/>
        <end position="191"/>
    </location>
</feature>
<feature type="transmembrane region" description="Helical" evidence="10">
    <location>
        <begin position="382"/>
        <end position="408"/>
    </location>
</feature>
<feature type="transmembrane region" description="Helical" evidence="10">
    <location>
        <begin position="356"/>
        <end position="376"/>
    </location>
</feature>
<dbReference type="RefSeq" id="WP_346030295.1">
    <property type="nucleotide sequence ID" value="NZ_BAAANV010000037.1"/>
</dbReference>
<evidence type="ECO:0000256" key="6">
    <source>
        <dbReference type="ARBA" id="ARBA00022970"/>
    </source>
</evidence>
<dbReference type="InterPro" id="IPR004840">
    <property type="entry name" value="Amino_acid_permease_CS"/>
</dbReference>
<feature type="transmembrane region" description="Helical" evidence="10">
    <location>
        <begin position="59"/>
        <end position="78"/>
    </location>
</feature>
<reference evidence="12 13" key="1">
    <citation type="journal article" date="2019" name="Int. J. Syst. Evol. Microbiol.">
        <title>The Global Catalogue of Microorganisms (GCM) 10K type strain sequencing project: providing services to taxonomists for standard genome sequencing and annotation.</title>
        <authorList>
            <consortium name="The Broad Institute Genomics Platform"/>
            <consortium name="The Broad Institute Genome Sequencing Center for Infectious Disease"/>
            <person name="Wu L."/>
            <person name="Ma J."/>
        </authorList>
    </citation>
    <scope>NUCLEOTIDE SEQUENCE [LARGE SCALE GENOMIC DNA]</scope>
    <source>
        <strain evidence="12 13">JCM 14588</strain>
    </source>
</reference>
<keyword evidence="13" id="KW-1185">Reference proteome</keyword>
<feature type="domain" description="Amino acid permease/ SLC12A" evidence="11">
    <location>
        <begin position="31"/>
        <end position="483"/>
    </location>
</feature>
<evidence type="ECO:0000256" key="8">
    <source>
        <dbReference type="ARBA" id="ARBA00023136"/>
    </source>
</evidence>
<evidence type="ECO:0000259" key="11">
    <source>
        <dbReference type="Pfam" id="PF00324"/>
    </source>
</evidence>
<evidence type="ECO:0000256" key="9">
    <source>
        <dbReference type="SAM" id="MobiDB-lite"/>
    </source>
</evidence>
<dbReference type="PANTHER" id="PTHR43495">
    <property type="entry name" value="GABA PERMEASE"/>
    <property type="match status" value="1"/>
</dbReference>
<keyword evidence="8 10" id="KW-0472">Membrane</keyword>
<feature type="transmembrane region" description="Helical" evidence="10">
    <location>
        <begin position="112"/>
        <end position="133"/>
    </location>
</feature>
<keyword evidence="3" id="KW-0813">Transport</keyword>
<name>A0ABN2BP23_9MICO</name>
<evidence type="ECO:0000256" key="2">
    <source>
        <dbReference type="ARBA" id="ARBA00008583"/>
    </source>
</evidence>
<organism evidence="12 13">
    <name type="scientific">Dermacoccus barathri</name>
    <dbReference type="NCBI Taxonomy" id="322601"/>
    <lineage>
        <taxon>Bacteria</taxon>
        <taxon>Bacillati</taxon>
        <taxon>Actinomycetota</taxon>
        <taxon>Actinomycetes</taxon>
        <taxon>Micrococcales</taxon>
        <taxon>Dermacoccaceae</taxon>
        <taxon>Dermacoccus</taxon>
    </lineage>
</organism>
<evidence type="ECO:0000256" key="3">
    <source>
        <dbReference type="ARBA" id="ARBA00022448"/>
    </source>
</evidence>
<feature type="transmembrane region" description="Helical" evidence="10">
    <location>
        <begin position="305"/>
        <end position="328"/>
    </location>
</feature>
<dbReference type="PIRSF" id="PIRSF006060">
    <property type="entry name" value="AA_transporter"/>
    <property type="match status" value="1"/>
</dbReference>
<dbReference type="Pfam" id="PF00324">
    <property type="entry name" value="AA_permease"/>
    <property type="match status" value="1"/>
</dbReference>
<protein>
    <submittedName>
        <fullName evidence="12">Amino acid permease</fullName>
    </submittedName>
</protein>